<feature type="domain" description="Integrase catalytic" evidence="2">
    <location>
        <begin position="275"/>
        <end position="482"/>
    </location>
</feature>
<gene>
    <name evidence="3" type="ORF">G4223_09665</name>
</gene>
<evidence type="ECO:0000256" key="1">
    <source>
        <dbReference type="SAM" id="MobiDB-lite"/>
    </source>
</evidence>
<evidence type="ECO:0000259" key="2">
    <source>
        <dbReference type="PROSITE" id="PS50994"/>
    </source>
</evidence>
<dbReference type="GO" id="GO:0015074">
    <property type="term" value="P:DNA integration"/>
    <property type="evidence" value="ECO:0007669"/>
    <property type="project" value="InterPro"/>
</dbReference>
<dbReference type="InterPro" id="IPR036397">
    <property type="entry name" value="RNaseH_sf"/>
</dbReference>
<organism evidence="3 4">
    <name type="scientific">Magnetospirillum aberrantis SpK</name>
    <dbReference type="NCBI Taxonomy" id="908842"/>
    <lineage>
        <taxon>Bacteria</taxon>
        <taxon>Pseudomonadati</taxon>
        <taxon>Pseudomonadota</taxon>
        <taxon>Alphaproteobacteria</taxon>
        <taxon>Rhodospirillales</taxon>
        <taxon>Rhodospirillaceae</taxon>
        <taxon>Magnetospirillum</taxon>
    </lineage>
</organism>
<proteinExistence type="predicted"/>
<comment type="caution">
    <text evidence="3">The sequence shown here is derived from an EMBL/GenBank/DDBJ whole genome shotgun (WGS) entry which is preliminary data.</text>
</comment>
<dbReference type="RefSeq" id="WP_163678506.1">
    <property type="nucleotide sequence ID" value="NZ_JAAIYP010000036.1"/>
</dbReference>
<feature type="region of interest" description="Disordered" evidence="1">
    <location>
        <begin position="145"/>
        <end position="170"/>
    </location>
</feature>
<dbReference type="AlphaFoldDB" id="A0A7C9QU47"/>
<name>A0A7C9QU47_9PROT</name>
<dbReference type="EMBL" id="JAAIYP010000036">
    <property type="protein sequence ID" value="NFV80377.1"/>
    <property type="molecule type" value="Genomic_DNA"/>
</dbReference>
<dbReference type="GO" id="GO:0003676">
    <property type="term" value="F:nucleic acid binding"/>
    <property type="evidence" value="ECO:0007669"/>
    <property type="project" value="InterPro"/>
</dbReference>
<dbReference type="Pfam" id="PF09299">
    <property type="entry name" value="Mu-transpos_C"/>
    <property type="match status" value="1"/>
</dbReference>
<dbReference type="SUPFAM" id="SSF53098">
    <property type="entry name" value="Ribonuclease H-like"/>
    <property type="match status" value="1"/>
</dbReference>
<dbReference type="InterPro" id="IPR001584">
    <property type="entry name" value="Integrase_cat-core"/>
</dbReference>
<dbReference type="Proteomes" id="UP000480684">
    <property type="component" value="Unassembled WGS sequence"/>
</dbReference>
<feature type="region of interest" description="Disordered" evidence="1">
    <location>
        <begin position="637"/>
        <end position="715"/>
    </location>
</feature>
<feature type="compositionally biased region" description="Basic and acidic residues" evidence="1">
    <location>
        <begin position="153"/>
        <end position="167"/>
    </location>
</feature>
<dbReference type="PROSITE" id="PS50994">
    <property type="entry name" value="INTEGRASE"/>
    <property type="match status" value="1"/>
</dbReference>
<dbReference type="Gene3D" id="3.30.420.10">
    <property type="entry name" value="Ribonuclease H-like superfamily/Ribonuclease H"/>
    <property type="match status" value="1"/>
</dbReference>
<dbReference type="InterPro" id="IPR015378">
    <property type="entry name" value="Transposase-like_Mu_C"/>
</dbReference>
<evidence type="ECO:0000313" key="3">
    <source>
        <dbReference type="EMBL" id="NFV80377.1"/>
    </source>
</evidence>
<dbReference type="InterPro" id="IPR012337">
    <property type="entry name" value="RNaseH-like_sf"/>
</dbReference>
<feature type="compositionally biased region" description="Basic and acidic residues" evidence="1">
    <location>
        <begin position="659"/>
        <end position="676"/>
    </location>
</feature>
<sequence>MTELLTNQLVEIKSEGVIFRVLWVDPLGRGYYVIDVRSQAAFPEFRGALELQELMAHDEAALFPDDQWLAPLMDAGLPDSHKERRDRAWDLIQPLALNMPDIFKTRVRGEAVAALVDAGKATKQTVYRLLRRYWQRGMVPNALLPDYTRSGARGREKSISPDRRRSGAEGNTYSAVIDADTRQLFLSSIMAYKRNKQLDLRECHEKIVKHHYSERVLNERTGRFEYVARPPFPTLRQFRYWYEKDNDIFHNERIRRTPRVYDKDMRAILGSSTAETVGPGFRYQIDATIGDVYLVSRFDPNKIVGRPVVYIVIDVFSRMIAGLYIGLEGPSWVGAMMALANAAEPKVEYCRRFGIEIEDADWPCEAMPDRLLGDRGEMAGAMVETLIKTLRVNVENAAPYRADWKGIVEQRFNMIPAKFKAYVPGYVAPDFGERGARDYRLDGKLDLADFTEIFIRCVLYYNNHHVLKEYRRTPEMIADEAPPVPIELWHWGIVNRSGFLRSFPSEIVRLALMPSDEATVTAKGIRFWGGFYSCAKALEEHWFERARQKGTWKVRVSYDPRLMDDIYVQEEGERVRFIPCALTDSSADYRGKSLWEIDQLRKEDRRQVAASHPNQLSGQFSLNDAIQEVIDRADKKTQAARAFNTESDSQRTKGVRKNRAAEKAANRPEEAFRFAKPEQPSATVLPFPGNRADDTSEPDITEILRSLGEDGDDDK</sequence>
<keyword evidence="4" id="KW-1185">Reference proteome</keyword>
<protein>
    <submittedName>
        <fullName evidence="3">Transposase</fullName>
    </submittedName>
</protein>
<evidence type="ECO:0000313" key="4">
    <source>
        <dbReference type="Proteomes" id="UP000480684"/>
    </source>
</evidence>
<accession>A0A7C9QU47</accession>
<reference evidence="3 4" key="1">
    <citation type="submission" date="2020-02" db="EMBL/GenBank/DDBJ databases">
        <authorList>
            <person name="Dziuba M."/>
            <person name="Kuznetsov B."/>
            <person name="Mardanov A."/>
            <person name="Ravin N."/>
            <person name="Grouzdev D."/>
        </authorList>
    </citation>
    <scope>NUCLEOTIDE SEQUENCE [LARGE SCALE GENOMIC DNA]</scope>
    <source>
        <strain evidence="3 4">SpK</strain>
    </source>
</reference>